<comment type="similarity">
    <text evidence="1">Belongs to the NAD(P)-dependent epimerase/dehydratase family.</text>
</comment>
<dbReference type="Pfam" id="PF01370">
    <property type="entry name" value="Epimerase"/>
    <property type="match status" value="1"/>
</dbReference>
<reference evidence="3 4" key="1">
    <citation type="submission" date="2024-03" db="EMBL/GenBank/DDBJ databases">
        <title>Two novel species of the genus Flavobacterium exhibiting potentially degradation of complex polysaccharides.</title>
        <authorList>
            <person name="Lian X."/>
        </authorList>
    </citation>
    <scope>NUCLEOTIDE SEQUENCE [LARGE SCALE GENOMIC DNA]</scope>
    <source>
        <strain evidence="4">j3</strain>
    </source>
</reference>
<dbReference type="SUPFAM" id="SSF51735">
    <property type="entry name" value="NAD(P)-binding Rossmann-fold domains"/>
    <property type="match status" value="1"/>
</dbReference>
<protein>
    <submittedName>
        <fullName evidence="3">NAD-dependent epimerase/dehydratase family protein</fullName>
    </submittedName>
</protein>
<evidence type="ECO:0000259" key="2">
    <source>
        <dbReference type="Pfam" id="PF01370"/>
    </source>
</evidence>
<dbReference type="PANTHER" id="PTHR43000">
    <property type="entry name" value="DTDP-D-GLUCOSE 4,6-DEHYDRATASE-RELATED"/>
    <property type="match status" value="1"/>
</dbReference>
<comment type="caution">
    <text evidence="3">The sequence shown here is derived from an EMBL/GenBank/DDBJ whole genome shotgun (WGS) entry which is preliminary data.</text>
</comment>
<dbReference type="Proteomes" id="UP001460072">
    <property type="component" value="Unassembled WGS sequence"/>
</dbReference>
<evidence type="ECO:0000313" key="3">
    <source>
        <dbReference type="EMBL" id="MEM0542017.1"/>
    </source>
</evidence>
<feature type="domain" description="NAD-dependent epimerase/dehydratase" evidence="2">
    <location>
        <begin position="6"/>
        <end position="240"/>
    </location>
</feature>
<dbReference type="EMBL" id="JBCGDO010000004">
    <property type="protein sequence ID" value="MEM0542017.1"/>
    <property type="molecule type" value="Genomic_DNA"/>
</dbReference>
<organism evidence="3 4">
    <name type="scientific">Flavobacterium aureirubrum</name>
    <dbReference type="NCBI Taxonomy" id="3133147"/>
    <lineage>
        <taxon>Bacteria</taxon>
        <taxon>Pseudomonadati</taxon>
        <taxon>Bacteroidota</taxon>
        <taxon>Flavobacteriia</taxon>
        <taxon>Flavobacteriales</taxon>
        <taxon>Flavobacteriaceae</taxon>
        <taxon>Flavobacterium</taxon>
    </lineage>
</organism>
<dbReference type="Gene3D" id="3.90.25.10">
    <property type="entry name" value="UDP-galactose 4-epimerase, domain 1"/>
    <property type="match status" value="1"/>
</dbReference>
<gene>
    <name evidence="3" type="ORF">WFZ85_05285</name>
</gene>
<name>A0ABU9N5G3_9FLAO</name>
<evidence type="ECO:0000256" key="1">
    <source>
        <dbReference type="ARBA" id="ARBA00007637"/>
    </source>
</evidence>
<evidence type="ECO:0000313" key="4">
    <source>
        <dbReference type="Proteomes" id="UP001460072"/>
    </source>
</evidence>
<keyword evidence="4" id="KW-1185">Reference proteome</keyword>
<dbReference type="InterPro" id="IPR036291">
    <property type="entry name" value="NAD(P)-bd_dom_sf"/>
</dbReference>
<proteinExistence type="inferred from homology"/>
<dbReference type="RefSeq" id="WP_342695238.1">
    <property type="nucleotide sequence ID" value="NZ_JBCGDO010000004.1"/>
</dbReference>
<accession>A0ABU9N5G3</accession>
<dbReference type="Gene3D" id="3.40.50.720">
    <property type="entry name" value="NAD(P)-binding Rossmann-like Domain"/>
    <property type="match status" value="1"/>
</dbReference>
<sequence>MNKEYILVTGAAGFVGSAVANRLNSLGFNTITIDNLSTGEKEVIPSETLFIEGNLGEQNTINKLNDYTISAIFHIAGQSSGEISFENPSYDLQSNTESTLLLLKFAQENKIKHFIYASTMSVYGNQSVLPVVETTNPNPSSFYACGKLASENYLKIYTTLGINVVCLRLFNIYGPGQNMKNLKQGMLSIYLAQALNDSKIVVKGSVDRFRDFVYIDDVVEAFLKAYKYSETNSFGTFNICTNKPRYVYELLDNIKKNCDNLIDIEIIDGTPGDQFGIFGSNWKAKNELKWEPKVDFDEGVQKMISWAKNNI</sequence>
<dbReference type="InterPro" id="IPR001509">
    <property type="entry name" value="Epimerase_deHydtase"/>
</dbReference>